<reference evidence="1 2" key="1">
    <citation type="submission" date="2018-06" db="EMBL/GenBank/DDBJ databases">
        <title>The Genome of Cuscuta australis (Dodder) Provides Insight into the Evolution of Plant Parasitism.</title>
        <authorList>
            <person name="Liu H."/>
        </authorList>
    </citation>
    <scope>NUCLEOTIDE SEQUENCE [LARGE SCALE GENOMIC DNA]</scope>
    <source>
        <strain evidence="2">cv. Yunnan</strain>
        <tissue evidence="1">Vines</tissue>
    </source>
</reference>
<protein>
    <submittedName>
        <fullName evidence="1">Uncharacterized protein</fullName>
    </submittedName>
</protein>
<dbReference type="EMBL" id="NQVE01000123">
    <property type="protein sequence ID" value="RAL46344.1"/>
    <property type="molecule type" value="Genomic_DNA"/>
</dbReference>
<accession>A0A328DL84</accession>
<dbReference type="PANTHER" id="PTHR43036">
    <property type="entry name" value="OSJNBB0011N17.9 PROTEIN"/>
    <property type="match status" value="1"/>
</dbReference>
<proteinExistence type="predicted"/>
<sequence>MTKQFGLRLLIPSVYHSSPLPATAAASLCLSSFYAHRTSRKAVLVKRRGCCCSGYKTSRRLSFGVGLFMAADLGGKSFLASSSAQKKGSIEQVLKNVNWTKQFPFKRADFERFDESKDSLFYEIPRFVTHIDDPAIAALTRYYSESLPPTNTPGVAILDMCSSWVSHYPAGYKQNKIVGLGMNEEELKLNPVLSEYVVQDYKVAVFYPVIVKSPHIDRIILLKKQIQTRQLAIHIS</sequence>
<evidence type="ECO:0000313" key="2">
    <source>
        <dbReference type="Proteomes" id="UP000249390"/>
    </source>
</evidence>
<evidence type="ECO:0000313" key="1">
    <source>
        <dbReference type="EMBL" id="RAL46344.1"/>
    </source>
</evidence>
<keyword evidence="2" id="KW-1185">Reference proteome</keyword>
<organism evidence="1 2">
    <name type="scientific">Cuscuta australis</name>
    <dbReference type="NCBI Taxonomy" id="267555"/>
    <lineage>
        <taxon>Eukaryota</taxon>
        <taxon>Viridiplantae</taxon>
        <taxon>Streptophyta</taxon>
        <taxon>Embryophyta</taxon>
        <taxon>Tracheophyta</taxon>
        <taxon>Spermatophyta</taxon>
        <taxon>Magnoliopsida</taxon>
        <taxon>eudicotyledons</taxon>
        <taxon>Gunneridae</taxon>
        <taxon>Pentapetalae</taxon>
        <taxon>asterids</taxon>
        <taxon>lamiids</taxon>
        <taxon>Solanales</taxon>
        <taxon>Convolvulaceae</taxon>
        <taxon>Cuscuteae</taxon>
        <taxon>Cuscuta</taxon>
        <taxon>Cuscuta subgen. Grammica</taxon>
        <taxon>Cuscuta sect. Cleistogrammica</taxon>
    </lineage>
</organism>
<name>A0A328DL84_9ASTE</name>
<dbReference type="Proteomes" id="UP000249390">
    <property type="component" value="Unassembled WGS sequence"/>
</dbReference>
<gene>
    <name evidence="1" type="ORF">DM860_015337</name>
</gene>
<dbReference type="AlphaFoldDB" id="A0A328DL84"/>
<comment type="caution">
    <text evidence="1">The sequence shown here is derived from an EMBL/GenBank/DDBJ whole genome shotgun (WGS) entry which is preliminary data.</text>
</comment>
<dbReference type="PANTHER" id="PTHR43036:SF1">
    <property type="entry name" value="S-ADENOSYL-L-METHIONINE-DEPENDENT METHYLTRANSFERASES SUPERFAMILY PROTEIN"/>
    <property type="match status" value="1"/>
</dbReference>